<dbReference type="Pfam" id="PF02350">
    <property type="entry name" value="Epimerase_2"/>
    <property type="match status" value="1"/>
</dbReference>
<dbReference type="Gene3D" id="3.40.50.2000">
    <property type="entry name" value="Glycogen Phosphorylase B"/>
    <property type="match status" value="2"/>
</dbReference>
<dbReference type="GO" id="GO:0016853">
    <property type="term" value="F:isomerase activity"/>
    <property type="evidence" value="ECO:0007669"/>
    <property type="project" value="UniProtKB-KW"/>
</dbReference>
<dbReference type="AlphaFoldDB" id="A0A286G3Q0"/>
<accession>A0A286G3Q0</accession>
<evidence type="ECO:0000313" key="3">
    <source>
        <dbReference type="EMBL" id="SOD90197.1"/>
    </source>
</evidence>
<dbReference type="PANTHER" id="PTHR43174:SF1">
    <property type="entry name" value="UDP-N-ACETYLGLUCOSAMINE 2-EPIMERASE"/>
    <property type="match status" value="1"/>
</dbReference>
<gene>
    <name evidence="3" type="ORF">SAMN06269250_3334</name>
</gene>
<dbReference type="EMBL" id="OCNH01000002">
    <property type="protein sequence ID" value="SOD90197.1"/>
    <property type="molecule type" value="Genomic_DNA"/>
</dbReference>
<reference evidence="4" key="1">
    <citation type="submission" date="2017-09" db="EMBL/GenBank/DDBJ databases">
        <authorList>
            <person name="Varghese N."/>
            <person name="Submissions S."/>
        </authorList>
    </citation>
    <scope>NUCLEOTIDE SEQUENCE [LARGE SCALE GENOMIC DNA]</scope>
    <source>
        <strain evidence="4">DSM 29961</strain>
    </source>
</reference>
<keyword evidence="1" id="KW-0413">Isomerase</keyword>
<dbReference type="InterPro" id="IPR029767">
    <property type="entry name" value="WecB-like"/>
</dbReference>
<dbReference type="RefSeq" id="WP_097126885.1">
    <property type="nucleotide sequence ID" value="NZ_OCNH01000002.1"/>
</dbReference>
<feature type="domain" description="UDP-N-acetylglucosamine 2-epimerase" evidence="2">
    <location>
        <begin position="22"/>
        <end position="360"/>
    </location>
</feature>
<name>A0A286G3Q0_9BACT</name>
<dbReference type="InterPro" id="IPR003331">
    <property type="entry name" value="UDP_GlcNAc_Epimerase_2_dom"/>
</dbReference>
<protein>
    <submittedName>
        <fullName evidence="3">UDP-N-acetylglucosamine 2-epimerase (Non-hydrolysing)</fullName>
    </submittedName>
</protein>
<dbReference type="OrthoDB" id="9803238at2"/>
<proteinExistence type="inferred from homology"/>
<dbReference type="SUPFAM" id="SSF53756">
    <property type="entry name" value="UDP-Glycosyltransferase/glycogen phosphorylase"/>
    <property type="match status" value="1"/>
</dbReference>
<dbReference type="Proteomes" id="UP000219452">
    <property type="component" value="Unassembled WGS sequence"/>
</dbReference>
<dbReference type="NCBIfam" id="TIGR00236">
    <property type="entry name" value="wecB"/>
    <property type="match status" value="1"/>
</dbReference>
<comment type="similarity">
    <text evidence="1">Belongs to the UDP-N-acetylglucosamine 2-epimerase family.</text>
</comment>
<organism evidence="3 4">
    <name type="scientific">Spirosoma fluviale</name>
    <dbReference type="NCBI Taxonomy" id="1597977"/>
    <lineage>
        <taxon>Bacteria</taxon>
        <taxon>Pseudomonadati</taxon>
        <taxon>Bacteroidota</taxon>
        <taxon>Cytophagia</taxon>
        <taxon>Cytophagales</taxon>
        <taxon>Cytophagaceae</taxon>
        <taxon>Spirosoma</taxon>
    </lineage>
</organism>
<keyword evidence="4" id="KW-1185">Reference proteome</keyword>
<evidence type="ECO:0000256" key="1">
    <source>
        <dbReference type="RuleBase" id="RU003513"/>
    </source>
</evidence>
<evidence type="ECO:0000313" key="4">
    <source>
        <dbReference type="Proteomes" id="UP000219452"/>
    </source>
</evidence>
<dbReference type="CDD" id="cd03786">
    <property type="entry name" value="GTB_UDP-GlcNAc_2-Epimerase"/>
    <property type="match status" value="1"/>
</dbReference>
<dbReference type="PANTHER" id="PTHR43174">
    <property type="entry name" value="UDP-N-ACETYLGLUCOSAMINE 2-EPIMERASE"/>
    <property type="match status" value="1"/>
</dbReference>
<evidence type="ECO:0000259" key="2">
    <source>
        <dbReference type="Pfam" id="PF02350"/>
    </source>
</evidence>
<sequence>MKIISVVGTRPNFMKVAPLHRALLTQPGVQSILVHTGQHYDDRLNEVFMKQLKLPPPDYCLAVVAGTASRQTAEIIQKFEGVLRAEQPDWVVVVGDVTSTLAGALTAVQLGIRVAHVEAGLRSGDRQMPEEINRILVDSMADLLFVTEQAGLDNLLYEGIPTHKTHFVGNVMIDSLVQHRSKANALNTVGTLGLTPKRYALLTMHRPVNVDTESGLNRLIQLIHSTAQHLAVLFPVHPRTRARLEKFGLMPELMALENVRLLAPQGYLEFLNLMEHAAVVITDSGGIQEETTYLNVPCLTFRTSTERPVTIDLGTNQLLPDLNPATVRQKLVAILNGQTKTGQIPPLWDGKAADRIVTILAAAGQLNA</sequence>